<feature type="transmembrane region" description="Helical" evidence="1">
    <location>
        <begin position="12"/>
        <end position="31"/>
    </location>
</feature>
<proteinExistence type="predicted"/>
<accession>A0ABU3FYL5</accession>
<name>A0ABU3FYL5_9GAMM</name>
<organism evidence="2 3">
    <name type="scientific">Shewanella scandinavica</name>
    <dbReference type="NCBI Taxonomy" id="3063538"/>
    <lineage>
        <taxon>Bacteria</taxon>
        <taxon>Pseudomonadati</taxon>
        <taxon>Pseudomonadota</taxon>
        <taxon>Gammaproteobacteria</taxon>
        <taxon>Alteromonadales</taxon>
        <taxon>Shewanellaceae</taxon>
        <taxon>Shewanella</taxon>
    </lineage>
</organism>
<comment type="caution">
    <text evidence="2">The sequence shown here is derived from an EMBL/GenBank/DDBJ whole genome shotgun (WGS) entry which is preliminary data.</text>
</comment>
<keyword evidence="1" id="KW-1133">Transmembrane helix</keyword>
<keyword evidence="1" id="KW-0472">Membrane</keyword>
<dbReference type="Proteomes" id="UP001249505">
    <property type="component" value="Unassembled WGS sequence"/>
</dbReference>
<reference evidence="2 3" key="1">
    <citation type="submission" date="2023-07" db="EMBL/GenBank/DDBJ databases">
        <title>Novel Shewanella species isolated from Baltic Sea sediments.</title>
        <authorList>
            <person name="Martin-Rodriguez A.J."/>
        </authorList>
    </citation>
    <scope>NUCLEOTIDE SEQUENCE [LARGE SCALE GENOMIC DNA]</scope>
    <source>
        <strain evidence="2 3">SP2S1-2</strain>
    </source>
</reference>
<keyword evidence="1" id="KW-0812">Transmembrane</keyword>
<keyword evidence="3" id="KW-1185">Reference proteome</keyword>
<gene>
    <name evidence="2" type="ORF">Q4Q50_09220</name>
</gene>
<protein>
    <submittedName>
        <fullName evidence="2">Uncharacterized protein</fullName>
    </submittedName>
</protein>
<dbReference type="EMBL" id="JAUOES010000008">
    <property type="protein sequence ID" value="MDT3280465.1"/>
    <property type="molecule type" value="Genomic_DNA"/>
</dbReference>
<evidence type="ECO:0000256" key="1">
    <source>
        <dbReference type="SAM" id="Phobius"/>
    </source>
</evidence>
<dbReference type="RefSeq" id="WP_155730120.1">
    <property type="nucleotide sequence ID" value="NZ_JAUOES010000008.1"/>
</dbReference>
<sequence>MADLEKIKMGGAGGSVAIIIYFLASMNNALVDMGKTVSKNDSRLNVIEYRLDKDK</sequence>
<evidence type="ECO:0000313" key="2">
    <source>
        <dbReference type="EMBL" id="MDT3280465.1"/>
    </source>
</evidence>
<evidence type="ECO:0000313" key="3">
    <source>
        <dbReference type="Proteomes" id="UP001249505"/>
    </source>
</evidence>